<protein>
    <submittedName>
        <fullName evidence="1">Uncharacterized protein</fullName>
    </submittedName>
</protein>
<name>A0A1S2VTG8_9BACT</name>
<dbReference type="OrthoDB" id="8017698at2"/>
<comment type="caution">
    <text evidence="1">The sequence shown here is derived from an EMBL/GenBank/DDBJ whole genome shotgun (WGS) entry which is preliminary data.</text>
</comment>
<organism evidence="1 2">
    <name type="scientific">Arsenicibacter rosenii</name>
    <dbReference type="NCBI Taxonomy" id="1750698"/>
    <lineage>
        <taxon>Bacteria</taxon>
        <taxon>Pseudomonadati</taxon>
        <taxon>Bacteroidota</taxon>
        <taxon>Cytophagia</taxon>
        <taxon>Cytophagales</taxon>
        <taxon>Spirosomataceae</taxon>
        <taxon>Arsenicibacter</taxon>
    </lineage>
</organism>
<sequence>MKTLIDFNFNGYAVLQSILDQTHGGVAQAFAQFALFSHPDTVAQTNNKALFPIIRTRNNKDRGKVLIDEKLVLCDNTSCHHAFLWTHSLKSEEIQDVQFNHVYSINKPEYYTSLANICVTPAFLAKLTDGNDEIKALLRYRVWDIYGFVPEGFEIPPKPTQYDELKWAPFMPAVPDLKTTITERLKNCKSNRTLTAVREFGWLLGDVSFI</sequence>
<dbReference type="AlphaFoldDB" id="A0A1S2VTG8"/>
<gene>
    <name evidence="1" type="ORF">BLX24_03870</name>
</gene>
<evidence type="ECO:0000313" key="1">
    <source>
        <dbReference type="EMBL" id="OIN61208.1"/>
    </source>
</evidence>
<proteinExistence type="predicted"/>
<evidence type="ECO:0000313" key="2">
    <source>
        <dbReference type="Proteomes" id="UP000181790"/>
    </source>
</evidence>
<dbReference type="RefSeq" id="WP_071501710.1">
    <property type="nucleotide sequence ID" value="NZ_MORL01000001.1"/>
</dbReference>
<dbReference type="Proteomes" id="UP000181790">
    <property type="component" value="Unassembled WGS sequence"/>
</dbReference>
<keyword evidence="2" id="KW-1185">Reference proteome</keyword>
<accession>A0A1S2VTG8</accession>
<reference evidence="1 2" key="1">
    <citation type="submission" date="2016-10" db="EMBL/GenBank/DDBJ databases">
        <title>Arsenicibacter rosenii gen. nov., sp. nov., an efficient arsenic-methylating bacterium isolated from an arsenic-contaminated paddy soil.</title>
        <authorList>
            <person name="Huang K."/>
        </authorList>
    </citation>
    <scope>NUCLEOTIDE SEQUENCE [LARGE SCALE GENOMIC DNA]</scope>
    <source>
        <strain evidence="1 2">SM-1</strain>
    </source>
</reference>
<dbReference type="EMBL" id="MORL01000001">
    <property type="protein sequence ID" value="OIN61208.1"/>
    <property type="molecule type" value="Genomic_DNA"/>
</dbReference>